<dbReference type="EC" id="5.6.2.3" evidence="1"/>
<dbReference type="GO" id="GO:0006310">
    <property type="term" value="P:DNA recombination"/>
    <property type="evidence" value="ECO:0007669"/>
    <property type="project" value="UniProtKB-KW"/>
</dbReference>
<dbReference type="Gene3D" id="3.40.50.300">
    <property type="entry name" value="P-loop containing nucleotide triphosphate hydrolases"/>
    <property type="match status" value="1"/>
</dbReference>
<comment type="cofactor">
    <cofactor evidence="1">
        <name>Mg(2+)</name>
        <dbReference type="ChEBI" id="CHEBI:18420"/>
    </cofactor>
</comment>
<proteinExistence type="inferred from homology"/>
<feature type="domain" description="Helitron helicase-like" evidence="3">
    <location>
        <begin position="32"/>
        <end position="181"/>
    </location>
</feature>
<organism evidence="4 5">
    <name type="scientific">Nasonia vitripennis</name>
    <name type="common">Parasitic wasp</name>
    <dbReference type="NCBI Taxonomy" id="7425"/>
    <lineage>
        <taxon>Eukaryota</taxon>
        <taxon>Metazoa</taxon>
        <taxon>Ecdysozoa</taxon>
        <taxon>Arthropoda</taxon>
        <taxon>Hexapoda</taxon>
        <taxon>Insecta</taxon>
        <taxon>Pterygota</taxon>
        <taxon>Neoptera</taxon>
        <taxon>Endopterygota</taxon>
        <taxon>Hymenoptera</taxon>
        <taxon>Apocrita</taxon>
        <taxon>Proctotrupomorpha</taxon>
        <taxon>Chalcidoidea</taxon>
        <taxon>Pteromalidae</taxon>
        <taxon>Pteromalinae</taxon>
        <taxon>Nasonia</taxon>
    </lineage>
</organism>
<dbReference type="GO" id="GO:0006281">
    <property type="term" value="P:DNA repair"/>
    <property type="evidence" value="ECO:0007669"/>
    <property type="project" value="UniProtKB-KW"/>
</dbReference>
<name>A0A7M7H869_NASVI</name>
<dbReference type="OrthoDB" id="10053386at2759"/>
<sequence length="777" mass="89496">MTKEEINNQQTLLDPNETVPELQLLFTLKPAYTRYKIPIRPDEFNPFIMGRRLFQQYVVDSYVKIEKDRIMYCKNHQKEIKADTYQGLHDYMQRSANDMNGQVGKTIILPSTFIVSPRHMQQCYQDAKAIINRKGKPDIFLTMTCNPKWSEITENLLPHQQVSDRPDIVARVFHLKKECLPHMHLLITLTHGFKITTPEIVDKFISAENPDAQKPTLQEIVLKNMIHGPCDETNMDENGYPNYCRRNTGITYELNNGNVVNNTWVVPYCPTLLEMFNCHINVEVVTKARYVGPVEAIYRILSKILQDKSHAIIRLAVHLPYQQSIIIVGKANIIRENLNCSSSTLLDSFKLNLENPEARQYFYADIPSYFVHKKTVRKQQFNCIGRSTSFDDLKTVDGVIQPTFTAACLALGFIEDDEEWMRAMEEATVWMMPTQLRRLFVRILIHCQPVHPEELWEKFKDAMSEDFSRTNEITISYQKAYAHVNTLLNMEGRALTDFPTMEQRVEQHKLDDNTNNAALPQMAELGQQQYGQLNTEQKEIVDTVLHAVDINNHEIYTMAFTGIAATLLPHGKTVHQTFGLPVPMYHDSSSSIKAQTKEGQILKEADVFIWDEAPMAPRYALEIANRTLQYIMNNNLPFGGKIIILGGDFRQLLPIKINGTRGETLNLCIKYSELWKYFKNFTLTTNMRVMPNEVDFAKFLLEVGNGTLNDSHDKINVPEHCILTANNNMAYHLFGKLIEEKRFENMSKCAILSARNIDVDEINKQATNLLDIESERL</sequence>
<dbReference type="AlphaFoldDB" id="A0A7M7H869"/>
<dbReference type="GO" id="GO:0000723">
    <property type="term" value="P:telomere maintenance"/>
    <property type="evidence" value="ECO:0007669"/>
    <property type="project" value="InterPro"/>
</dbReference>
<keyword evidence="1" id="KW-0067">ATP-binding</keyword>
<dbReference type="GeneID" id="103315369"/>
<accession>A0A7M7H869</accession>
<keyword evidence="1" id="KW-0233">DNA recombination</keyword>
<dbReference type="InterPro" id="IPR027417">
    <property type="entry name" value="P-loop_NTPase"/>
</dbReference>
<comment type="catalytic activity">
    <reaction evidence="1">
        <text>ATP + H2O = ADP + phosphate + H(+)</text>
        <dbReference type="Rhea" id="RHEA:13065"/>
        <dbReference type="ChEBI" id="CHEBI:15377"/>
        <dbReference type="ChEBI" id="CHEBI:15378"/>
        <dbReference type="ChEBI" id="CHEBI:30616"/>
        <dbReference type="ChEBI" id="CHEBI:43474"/>
        <dbReference type="ChEBI" id="CHEBI:456216"/>
        <dbReference type="EC" id="5.6.2.3"/>
    </reaction>
</comment>
<dbReference type="PANTHER" id="PTHR10492">
    <property type="match status" value="1"/>
</dbReference>
<evidence type="ECO:0000259" key="2">
    <source>
        <dbReference type="Pfam" id="PF05970"/>
    </source>
</evidence>
<reference evidence="4" key="1">
    <citation type="submission" date="2021-01" db="UniProtKB">
        <authorList>
            <consortium name="EnsemblMetazoa"/>
        </authorList>
    </citation>
    <scope>IDENTIFICATION</scope>
</reference>
<evidence type="ECO:0000259" key="3">
    <source>
        <dbReference type="Pfam" id="PF14214"/>
    </source>
</evidence>
<dbReference type="Pfam" id="PF05970">
    <property type="entry name" value="PIF1"/>
    <property type="match status" value="1"/>
</dbReference>
<dbReference type="InParanoid" id="A0A7M7H869"/>
<keyword evidence="1" id="KW-0547">Nucleotide-binding</keyword>
<keyword evidence="5" id="KW-1185">Reference proteome</keyword>
<evidence type="ECO:0000313" key="4">
    <source>
        <dbReference type="EnsemblMetazoa" id="XP_008202049"/>
    </source>
</evidence>
<dbReference type="KEGG" id="nvi:103315369"/>
<evidence type="ECO:0000256" key="1">
    <source>
        <dbReference type="RuleBase" id="RU363044"/>
    </source>
</evidence>
<evidence type="ECO:0000313" key="5">
    <source>
        <dbReference type="Proteomes" id="UP000002358"/>
    </source>
</evidence>
<dbReference type="GO" id="GO:0043139">
    <property type="term" value="F:5'-3' DNA helicase activity"/>
    <property type="evidence" value="ECO:0007669"/>
    <property type="project" value="UniProtKB-EC"/>
</dbReference>
<dbReference type="SUPFAM" id="SSF52540">
    <property type="entry name" value="P-loop containing nucleoside triphosphate hydrolases"/>
    <property type="match status" value="1"/>
</dbReference>
<dbReference type="Proteomes" id="UP000002358">
    <property type="component" value="Unassembled WGS sequence"/>
</dbReference>
<dbReference type="EnsemblMetazoa" id="XM_008203827">
    <property type="protein sequence ID" value="XP_008202049"/>
    <property type="gene ID" value="LOC103315369"/>
</dbReference>
<dbReference type="InterPro" id="IPR025476">
    <property type="entry name" value="Helitron_helicase-like"/>
</dbReference>
<dbReference type="RefSeq" id="XP_008202049.2">
    <property type="nucleotide sequence ID" value="XM_008203827.2"/>
</dbReference>
<feature type="domain" description="DNA helicase Pif1-like DEAD-box helicase" evidence="2">
    <location>
        <begin position="540"/>
        <end position="713"/>
    </location>
</feature>
<dbReference type="SMR" id="A0A7M7H869"/>
<keyword evidence="1" id="KW-0234">DNA repair</keyword>
<keyword evidence="1" id="KW-0347">Helicase</keyword>
<comment type="similarity">
    <text evidence="1">Belongs to the helicase family.</text>
</comment>
<dbReference type="PANTHER" id="PTHR10492:SF57">
    <property type="entry name" value="ATP-DEPENDENT DNA HELICASE"/>
    <property type="match status" value="1"/>
</dbReference>
<dbReference type="Pfam" id="PF14214">
    <property type="entry name" value="Helitron_like_N"/>
    <property type="match status" value="1"/>
</dbReference>
<dbReference type="GO" id="GO:0016787">
    <property type="term" value="F:hydrolase activity"/>
    <property type="evidence" value="ECO:0007669"/>
    <property type="project" value="UniProtKB-KW"/>
</dbReference>
<keyword evidence="1" id="KW-0227">DNA damage</keyword>
<dbReference type="GO" id="GO:0005524">
    <property type="term" value="F:ATP binding"/>
    <property type="evidence" value="ECO:0007669"/>
    <property type="project" value="UniProtKB-KW"/>
</dbReference>
<keyword evidence="1" id="KW-0378">Hydrolase</keyword>
<protein>
    <recommendedName>
        <fullName evidence="1">ATP-dependent DNA helicase</fullName>
        <ecNumber evidence="1">5.6.2.3</ecNumber>
    </recommendedName>
</protein>
<dbReference type="InterPro" id="IPR010285">
    <property type="entry name" value="DNA_helicase_pif1-like_DEAD"/>
</dbReference>